<dbReference type="Pfam" id="PF08448">
    <property type="entry name" value="PAS_4"/>
    <property type="match status" value="1"/>
</dbReference>
<dbReference type="CDD" id="cd16936">
    <property type="entry name" value="HATPase_RsbW-like"/>
    <property type="match status" value="1"/>
</dbReference>
<dbReference type="Gene3D" id="3.30.450.20">
    <property type="entry name" value="PAS domain"/>
    <property type="match status" value="1"/>
</dbReference>
<evidence type="ECO:0000313" key="5">
    <source>
        <dbReference type="Proteomes" id="UP000295578"/>
    </source>
</evidence>
<keyword evidence="2" id="KW-0175">Coiled coil</keyword>
<proteinExistence type="predicted"/>
<dbReference type="Gene3D" id="3.30.565.10">
    <property type="entry name" value="Histidine kinase-like ATPase, C-terminal domain"/>
    <property type="match status" value="1"/>
</dbReference>
<dbReference type="CDD" id="cd07043">
    <property type="entry name" value="STAS_anti-anti-sigma_factors"/>
    <property type="match status" value="1"/>
</dbReference>
<dbReference type="Pfam" id="PF13581">
    <property type="entry name" value="HATPase_c_2"/>
    <property type="match status" value="1"/>
</dbReference>
<dbReference type="AlphaFoldDB" id="A0A4R5BPL9"/>
<dbReference type="Pfam" id="PF07228">
    <property type="entry name" value="SpoIIE"/>
    <property type="match status" value="1"/>
</dbReference>
<sequence>MPDPRDDDTADRLIGDARTVRELFDLLPAPVAGVEVPGDYRVVAANGAYRTLIGREGFVGRSLSALMPELMGQRLFGVLDRVFASGEPETIREWRIQIPTETGPGDILYIDCAVIPQLSADGEVTRLLAFVQNVTDSVADRKSEERRADTAERRLEEASDVIEILQRNLLPPGLPILPGLQIAGSYLPADAETAGGDWFDAVPLPDGRTALVIGDVVGHGVAASAAMGQLRAVLEDRLDHSGDIAEALAAADRLAGRLPAARAATVCVAAVDPAGGAVTYCTAGHPPPLLIASGGDGRYLPSSGGGPLGTGSAFPLAHDRLGVGDHLVLYSDGIIERPGVDVSAGTVEFARAAADVAADRALREEWLSAVDRVTTQTIELLVRETGHADDITLLAAQRTGLPAPLRMDERARPAVIPSVRRALDDWLHGLGTRAEDAILLRHAVGELVTNVVEHAYGSPPGHVRVRAEATGRGSVEIEVADDGRWREHRREPDLERGRGLAMAGDFADDLRVDAESAGTTATIRHRLTRPARLLTAGDVTPPPAPAKDLPELLLILDQPSERAPRIRMDGPVDATTSEQLREELRMRTRGGTGPLTVDLTGVTHLASAGVAVLYEAEARTGAPLLLYAPAGSPAQHVMALVALPHTTTDPG</sequence>
<dbReference type="InterPro" id="IPR002645">
    <property type="entry name" value="STAS_dom"/>
</dbReference>
<comment type="caution">
    <text evidence="4">The sequence shown here is derived from an EMBL/GenBank/DDBJ whole genome shotgun (WGS) entry which is preliminary data.</text>
</comment>
<dbReference type="EMBL" id="SMKY01000033">
    <property type="protein sequence ID" value="TDD85884.1"/>
    <property type="molecule type" value="Genomic_DNA"/>
</dbReference>
<dbReference type="InterPro" id="IPR003594">
    <property type="entry name" value="HATPase_dom"/>
</dbReference>
<dbReference type="InterPro" id="IPR035965">
    <property type="entry name" value="PAS-like_dom_sf"/>
</dbReference>
<dbReference type="SUPFAM" id="SSF55874">
    <property type="entry name" value="ATPase domain of HSP90 chaperone/DNA topoisomerase II/histidine kinase"/>
    <property type="match status" value="1"/>
</dbReference>
<name>A0A4R5BPL9_9ACTN</name>
<accession>A0A4R5BPL9</accession>
<dbReference type="SUPFAM" id="SSF81606">
    <property type="entry name" value="PP2C-like"/>
    <property type="match status" value="1"/>
</dbReference>
<dbReference type="InterPro" id="IPR013656">
    <property type="entry name" value="PAS_4"/>
</dbReference>
<reference evidence="4 5" key="1">
    <citation type="submission" date="2019-03" db="EMBL/GenBank/DDBJ databases">
        <title>Draft genome sequences of novel Actinobacteria.</title>
        <authorList>
            <person name="Sahin N."/>
            <person name="Ay H."/>
            <person name="Saygin H."/>
        </authorList>
    </citation>
    <scope>NUCLEOTIDE SEQUENCE [LARGE SCALE GENOMIC DNA]</scope>
    <source>
        <strain evidence="4 5">DSM 45941</strain>
    </source>
</reference>
<keyword evidence="1" id="KW-0378">Hydrolase</keyword>
<evidence type="ECO:0000256" key="1">
    <source>
        <dbReference type="ARBA" id="ARBA00022801"/>
    </source>
</evidence>
<dbReference type="InterPro" id="IPR036890">
    <property type="entry name" value="HATPase_C_sf"/>
</dbReference>
<dbReference type="SMART" id="SM00387">
    <property type="entry name" value="HATPase_c"/>
    <property type="match status" value="1"/>
</dbReference>
<dbReference type="PANTHER" id="PTHR43156:SF2">
    <property type="entry name" value="STAGE II SPORULATION PROTEIN E"/>
    <property type="match status" value="1"/>
</dbReference>
<feature type="coiled-coil region" evidence="2">
    <location>
        <begin position="141"/>
        <end position="168"/>
    </location>
</feature>
<gene>
    <name evidence="4" type="ORF">E1293_10370</name>
</gene>
<dbReference type="SMART" id="SM00331">
    <property type="entry name" value="PP2C_SIG"/>
    <property type="match status" value="1"/>
</dbReference>
<organism evidence="4 5">
    <name type="scientific">Actinomadura darangshiensis</name>
    <dbReference type="NCBI Taxonomy" id="705336"/>
    <lineage>
        <taxon>Bacteria</taxon>
        <taxon>Bacillati</taxon>
        <taxon>Actinomycetota</taxon>
        <taxon>Actinomycetes</taxon>
        <taxon>Streptosporangiales</taxon>
        <taxon>Thermomonosporaceae</taxon>
        <taxon>Actinomadura</taxon>
    </lineage>
</organism>
<dbReference type="Gene3D" id="3.60.40.10">
    <property type="entry name" value="PPM-type phosphatase domain"/>
    <property type="match status" value="1"/>
</dbReference>
<dbReference type="Pfam" id="PF13466">
    <property type="entry name" value="STAS_2"/>
    <property type="match status" value="1"/>
</dbReference>
<dbReference type="InterPro" id="IPR052016">
    <property type="entry name" value="Bact_Sigma-Reg"/>
</dbReference>
<evidence type="ECO:0000313" key="4">
    <source>
        <dbReference type="EMBL" id="TDD85884.1"/>
    </source>
</evidence>
<dbReference type="OrthoDB" id="163538at2"/>
<feature type="domain" description="STAS" evidence="3">
    <location>
        <begin position="566"/>
        <end position="651"/>
    </location>
</feature>
<dbReference type="PANTHER" id="PTHR43156">
    <property type="entry name" value="STAGE II SPORULATION PROTEIN E-RELATED"/>
    <property type="match status" value="1"/>
</dbReference>
<evidence type="ECO:0000259" key="3">
    <source>
        <dbReference type="PROSITE" id="PS50801"/>
    </source>
</evidence>
<dbReference type="InterPro" id="IPR036457">
    <property type="entry name" value="PPM-type-like_dom_sf"/>
</dbReference>
<dbReference type="Proteomes" id="UP000295578">
    <property type="component" value="Unassembled WGS sequence"/>
</dbReference>
<dbReference type="InterPro" id="IPR058548">
    <property type="entry name" value="MlaB-like_STAS"/>
</dbReference>
<protein>
    <submittedName>
        <fullName evidence="4">STAS domain-containing protein</fullName>
    </submittedName>
</protein>
<dbReference type="InterPro" id="IPR036513">
    <property type="entry name" value="STAS_dom_sf"/>
</dbReference>
<dbReference type="SUPFAM" id="SSF55785">
    <property type="entry name" value="PYP-like sensor domain (PAS domain)"/>
    <property type="match status" value="1"/>
</dbReference>
<dbReference type="InterPro" id="IPR001932">
    <property type="entry name" value="PPM-type_phosphatase-like_dom"/>
</dbReference>
<dbReference type="PROSITE" id="PS50801">
    <property type="entry name" value="STAS"/>
    <property type="match status" value="1"/>
</dbReference>
<keyword evidence="5" id="KW-1185">Reference proteome</keyword>
<evidence type="ECO:0000256" key="2">
    <source>
        <dbReference type="SAM" id="Coils"/>
    </source>
</evidence>
<dbReference type="RefSeq" id="WP_132196352.1">
    <property type="nucleotide sequence ID" value="NZ_SMKY01000033.1"/>
</dbReference>
<dbReference type="SUPFAM" id="SSF52091">
    <property type="entry name" value="SpoIIaa-like"/>
    <property type="match status" value="1"/>
</dbReference>
<dbReference type="GO" id="GO:0016791">
    <property type="term" value="F:phosphatase activity"/>
    <property type="evidence" value="ECO:0007669"/>
    <property type="project" value="TreeGrafter"/>
</dbReference>
<dbReference type="Gene3D" id="3.30.750.24">
    <property type="entry name" value="STAS domain"/>
    <property type="match status" value="1"/>
</dbReference>